<dbReference type="Gene3D" id="6.10.140.620">
    <property type="match status" value="1"/>
</dbReference>
<dbReference type="Gene3D" id="3.30.200.20">
    <property type="entry name" value="Phosphorylase Kinase, domain 1"/>
    <property type="match status" value="1"/>
</dbReference>
<dbReference type="AlphaFoldDB" id="A0A7S0NBY6"/>
<dbReference type="InterPro" id="IPR000719">
    <property type="entry name" value="Prot_kinase_dom"/>
</dbReference>
<dbReference type="PROSITE" id="PS00108">
    <property type="entry name" value="PROTEIN_KINASE_ST"/>
    <property type="match status" value="1"/>
</dbReference>
<evidence type="ECO:0000313" key="9">
    <source>
        <dbReference type="EMBL" id="CAD8664111.1"/>
    </source>
</evidence>
<dbReference type="Pfam" id="PF00069">
    <property type="entry name" value="Pkinase"/>
    <property type="match status" value="1"/>
</dbReference>
<dbReference type="PANTHER" id="PTHR24347">
    <property type="entry name" value="SERINE/THREONINE-PROTEIN KINASE"/>
    <property type="match status" value="1"/>
</dbReference>
<keyword evidence="2" id="KW-0808">Transferase</keyword>
<dbReference type="EMBL" id="HBEZ01060580">
    <property type="protein sequence ID" value="CAD8664111.1"/>
    <property type="molecule type" value="Transcribed_RNA"/>
</dbReference>
<dbReference type="Gene3D" id="1.10.510.10">
    <property type="entry name" value="Transferase(Phosphotransferase) domain 1"/>
    <property type="match status" value="1"/>
</dbReference>
<keyword evidence="4" id="KW-0418">Kinase</keyword>
<dbReference type="GO" id="GO:0004674">
    <property type="term" value="F:protein serine/threonine kinase activity"/>
    <property type="evidence" value="ECO:0007669"/>
    <property type="project" value="UniProtKB-KW"/>
</dbReference>
<dbReference type="CDD" id="cd05117">
    <property type="entry name" value="STKc_CAMK"/>
    <property type="match status" value="1"/>
</dbReference>
<sequence>MFSFLATGIKKHYEIGETLGQGSFAVVKVGIPKNAGAEHVAIKIIDKKDAQFEAESLEQEIAIMKKVNHPNCIKLHEVYDEKSKMYLVLDLVTGGELFDRIVARGHYTELDASQLMVQILGAIGYLHSVGIVHRDLKPENLLYATNVEDSSDYNTIKVADFGLAKFLGGKEDHSMTTTCGTPGYVAPEILAQKGGYGCEVDLWSLGVILYILICGFPPFYDENNAALYNQIKRGDYSFPSPYWDNVSKPAIDIVRRMLTVDAKARLTVQQALDHPWIKGRDEHSTVNLAGAQEQLKKFNARRKFKNAINTVMAVGRMATLSVSDPAAPGPAGKP</sequence>
<dbReference type="InterPro" id="IPR008271">
    <property type="entry name" value="Ser/Thr_kinase_AS"/>
</dbReference>
<dbReference type="InterPro" id="IPR011009">
    <property type="entry name" value="Kinase-like_dom_sf"/>
</dbReference>
<evidence type="ECO:0000259" key="8">
    <source>
        <dbReference type="PROSITE" id="PS50011"/>
    </source>
</evidence>
<dbReference type="SUPFAM" id="SSF56112">
    <property type="entry name" value="Protein kinase-like (PK-like)"/>
    <property type="match status" value="1"/>
</dbReference>
<reference evidence="9" key="1">
    <citation type="submission" date="2021-01" db="EMBL/GenBank/DDBJ databases">
        <authorList>
            <person name="Corre E."/>
            <person name="Pelletier E."/>
            <person name="Niang G."/>
            <person name="Scheremetjew M."/>
            <person name="Finn R."/>
            <person name="Kale V."/>
            <person name="Holt S."/>
            <person name="Cochrane G."/>
            <person name="Meng A."/>
            <person name="Brown T."/>
            <person name="Cohen L."/>
        </authorList>
    </citation>
    <scope>NUCLEOTIDE SEQUENCE</scope>
    <source>
        <strain evidence="9">CCAP979/52</strain>
    </source>
</reference>
<dbReference type="GO" id="GO:0005524">
    <property type="term" value="F:ATP binding"/>
    <property type="evidence" value="ECO:0007669"/>
    <property type="project" value="UniProtKB-UniRule"/>
</dbReference>
<evidence type="ECO:0000256" key="5">
    <source>
        <dbReference type="ARBA" id="ARBA00022840"/>
    </source>
</evidence>
<keyword evidence="3 6" id="KW-0547">Nucleotide-binding</keyword>
<protein>
    <recommendedName>
        <fullName evidence="8">Protein kinase domain-containing protein</fullName>
    </recommendedName>
</protein>
<evidence type="ECO:0000256" key="7">
    <source>
        <dbReference type="RuleBase" id="RU000304"/>
    </source>
</evidence>
<feature type="binding site" evidence="6">
    <location>
        <position position="43"/>
    </location>
    <ligand>
        <name>ATP</name>
        <dbReference type="ChEBI" id="CHEBI:30616"/>
    </ligand>
</feature>
<gene>
    <name evidence="9" type="ORF">CCUR1050_LOCUS33280</name>
</gene>
<organism evidence="9">
    <name type="scientific">Cryptomonas curvata</name>
    <dbReference type="NCBI Taxonomy" id="233186"/>
    <lineage>
        <taxon>Eukaryota</taxon>
        <taxon>Cryptophyceae</taxon>
        <taxon>Cryptomonadales</taxon>
        <taxon>Cryptomonadaceae</taxon>
        <taxon>Cryptomonas</taxon>
    </lineage>
</organism>
<feature type="domain" description="Protein kinase" evidence="8">
    <location>
        <begin position="13"/>
        <end position="277"/>
    </location>
</feature>
<evidence type="ECO:0000256" key="6">
    <source>
        <dbReference type="PROSITE-ProRule" id="PRU10141"/>
    </source>
</evidence>
<evidence type="ECO:0000256" key="4">
    <source>
        <dbReference type="ARBA" id="ARBA00022777"/>
    </source>
</evidence>
<name>A0A7S0NBY6_9CRYP</name>
<accession>A0A7S0NBY6</accession>
<evidence type="ECO:0000256" key="2">
    <source>
        <dbReference type="ARBA" id="ARBA00022679"/>
    </source>
</evidence>
<comment type="similarity">
    <text evidence="7">Belongs to the protein kinase superfamily.</text>
</comment>
<dbReference type="PROSITE" id="PS50011">
    <property type="entry name" value="PROTEIN_KINASE_DOM"/>
    <property type="match status" value="1"/>
</dbReference>
<evidence type="ECO:0000256" key="1">
    <source>
        <dbReference type="ARBA" id="ARBA00022527"/>
    </source>
</evidence>
<dbReference type="PROSITE" id="PS00107">
    <property type="entry name" value="PROTEIN_KINASE_ATP"/>
    <property type="match status" value="1"/>
</dbReference>
<dbReference type="FunFam" id="3.30.200.20:FF:000315">
    <property type="entry name" value="Calcium-dependent protein kinase 3"/>
    <property type="match status" value="1"/>
</dbReference>
<evidence type="ECO:0000256" key="3">
    <source>
        <dbReference type="ARBA" id="ARBA00022741"/>
    </source>
</evidence>
<proteinExistence type="inferred from homology"/>
<dbReference type="SMART" id="SM00220">
    <property type="entry name" value="S_TKc"/>
    <property type="match status" value="1"/>
</dbReference>
<dbReference type="InterPro" id="IPR017441">
    <property type="entry name" value="Protein_kinase_ATP_BS"/>
</dbReference>
<keyword evidence="1 7" id="KW-0723">Serine/threonine-protein kinase</keyword>
<dbReference type="FunFam" id="1.10.510.10:FF:000026">
    <property type="entry name" value="Calcium/calmodulin-dependent protein kinase type 1"/>
    <property type="match status" value="1"/>
</dbReference>
<keyword evidence="5 6" id="KW-0067">ATP-binding</keyword>